<accession>A0ABS8WRW3</accession>
<reference evidence="2 3" key="1">
    <citation type="journal article" date="2021" name="BMC Genomics">
        <title>Datura genome reveals duplications of psychoactive alkaloid biosynthetic genes and high mutation rate following tissue culture.</title>
        <authorList>
            <person name="Rajewski A."/>
            <person name="Carter-House D."/>
            <person name="Stajich J."/>
            <person name="Litt A."/>
        </authorList>
    </citation>
    <scope>NUCLEOTIDE SEQUENCE [LARGE SCALE GENOMIC DNA]</scope>
    <source>
        <strain evidence="2">AR-01</strain>
    </source>
</reference>
<dbReference type="Proteomes" id="UP000823775">
    <property type="component" value="Unassembled WGS sequence"/>
</dbReference>
<evidence type="ECO:0000313" key="3">
    <source>
        <dbReference type="Proteomes" id="UP000823775"/>
    </source>
</evidence>
<feature type="compositionally biased region" description="Basic and acidic residues" evidence="1">
    <location>
        <begin position="72"/>
        <end position="82"/>
    </location>
</feature>
<feature type="region of interest" description="Disordered" evidence="1">
    <location>
        <begin position="1"/>
        <end position="20"/>
    </location>
</feature>
<organism evidence="2 3">
    <name type="scientific">Datura stramonium</name>
    <name type="common">Jimsonweed</name>
    <name type="synonym">Common thornapple</name>
    <dbReference type="NCBI Taxonomy" id="4076"/>
    <lineage>
        <taxon>Eukaryota</taxon>
        <taxon>Viridiplantae</taxon>
        <taxon>Streptophyta</taxon>
        <taxon>Embryophyta</taxon>
        <taxon>Tracheophyta</taxon>
        <taxon>Spermatophyta</taxon>
        <taxon>Magnoliopsida</taxon>
        <taxon>eudicotyledons</taxon>
        <taxon>Gunneridae</taxon>
        <taxon>Pentapetalae</taxon>
        <taxon>asterids</taxon>
        <taxon>lamiids</taxon>
        <taxon>Solanales</taxon>
        <taxon>Solanaceae</taxon>
        <taxon>Solanoideae</taxon>
        <taxon>Datureae</taxon>
        <taxon>Datura</taxon>
    </lineage>
</organism>
<feature type="compositionally biased region" description="Low complexity" evidence="1">
    <location>
        <begin position="10"/>
        <end position="20"/>
    </location>
</feature>
<feature type="region of interest" description="Disordered" evidence="1">
    <location>
        <begin position="66"/>
        <end position="95"/>
    </location>
</feature>
<feature type="non-terminal residue" evidence="2">
    <location>
        <position position="1"/>
    </location>
</feature>
<name>A0ABS8WRW3_DATST</name>
<evidence type="ECO:0000313" key="2">
    <source>
        <dbReference type="EMBL" id="MCE3214616.1"/>
    </source>
</evidence>
<dbReference type="EMBL" id="JACEIK010009707">
    <property type="protein sequence ID" value="MCE3214616.1"/>
    <property type="molecule type" value="Genomic_DNA"/>
</dbReference>
<evidence type="ECO:0000256" key="1">
    <source>
        <dbReference type="SAM" id="MobiDB-lite"/>
    </source>
</evidence>
<keyword evidence="3" id="KW-1185">Reference proteome</keyword>
<comment type="caution">
    <text evidence="2">The sequence shown here is derived from an EMBL/GenBank/DDBJ whole genome shotgun (WGS) entry which is preliminary data.</text>
</comment>
<proteinExistence type="predicted"/>
<protein>
    <submittedName>
        <fullName evidence="2">Uncharacterized protein</fullName>
    </submittedName>
</protein>
<gene>
    <name evidence="2" type="ORF">HAX54_052888</name>
</gene>
<sequence>ISPITSGVTPHPLLSPSSFSLRPDHHHRRSIVAAPPLLQWTAALLSSSPFSQAPPRNLTFHSLLRPSPFMRHHPDPPHHGAEPRPPQPRHLLRRTRPATQSRFLPVTTIDILSRRFCHQLLDREDDVLWQIHENLPSF</sequence>